<sequence>MCKAGAGKYGDYDSCVWQSIGMGQFRPLEGSNPYLGQVNQIERVQEAKLECLISTNLIKEMIVEMKKAHPYEVPAYHYWPVFID</sequence>
<dbReference type="PANTHER" id="PTHR41774">
    <property type="match status" value="1"/>
</dbReference>
<proteinExistence type="predicted"/>
<organism evidence="1 2">
    <name type="scientific">Tritrichomonas foetus</name>
    <dbReference type="NCBI Taxonomy" id="1144522"/>
    <lineage>
        <taxon>Eukaryota</taxon>
        <taxon>Metamonada</taxon>
        <taxon>Parabasalia</taxon>
        <taxon>Tritrichomonadida</taxon>
        <taxon>Tritrichomonadidae</taxon>
        <taxon>Tritrichomonas</taxon>
    </lineage>
</organism>
<dbReference type="OrthoDB" id="15981at2759"/>
<evidence type="ECO:0008006" key="3">
    <source>
        <dbReference type="Google" id="ProtNLM"/>
    </source>
</evidence>
<reference evidence="1" key="1">
    <citation type="submission" date="2016-10" db="EMBL/GenBank/DDBJ databases">
        <authorList>
            <person name="Benchimol M."/>
            <person name="Almeida L.G."/>
            <person name="Vasconcelos A.T."/>
            <person name="Perreira-Neves A."/>
            <person name="Rosa I.A."/>
            <person name="Tasca T."/>
            <person name="Bogo M.R."/>
            <person name="de Souza W."/>
        </authorList>
    </citation>
    <scope>NUCLEOTIDE SEQUENCE [LARGE SCALE GENOMIC DNA]</scope>
    <source>
        <strain evidence="1">K</strain>
    </source>
</reference>
<keyword evidence="2" id="KW-1185">Reference proteome</keyword>
<dbReference type="RefSeq" id="XP_068361598.1">
    <property type="nucleotide sequence ID" value="XM_068502940.1"/>
</dbReference>
<protein>
    <recommendedName>
        <fullName evidence="3">NGG1p interacting factor NIF3</fullName>
    </recommendedName>
</protein>
<gene>
    <name evidence="1" type="ORF">TRFO_23071</name>
</gene>
<dbReference type="GeneID" id="94837644"/>
<dbReference type="InterPro" id="IPR015867">
    <property type="entry name" value="N-reg_PII/ATP_PRibTrfase_C"/>
</dbReference>
<dbReference type="PANTHER" id="PTHR41774:SF1">
    <property type="entry name" value="NGG1P INTERACTING FACTOR NIF3"/>
    <property type="match status" value="1"/>
</dbReference>
<name>A0A1J4KFQ0_9EUKA</name>
<dbReference type="Proteomes" id="UP000179807">
    <property type="component" value="Unassembled WGS sequence"/>
</dbReference>
<accession>A0A1J4KFQ0</accession>
<comment type="caution">
    <text evidence="1">The sequence shown here is derived from an EMBL/GenBank/DDBJ whole genome shotgun (WGS) entry which is preliminary data.</text>
</comment>
<dbReference type="AlphaFoldDB" id="A0A1J4KFQ0"/>
<evidence type="ECO:0000313" key="2">
    <source>
        <dbReference type="Proteomes" id="UP000179807"/>
    </source>
</evidence>
<evidence type="ECO:0000313" key="1">
    <source>
        <dbReference type="EMBL" id="OHT08462.1"/>
    </source>
</evidence>
<dbReference type="EMBL" id="MLAK01000667">
    <property type="protein sequence ID" value="OHT08462.1"/>
    <property type="molecule type" value="Genomic_DNA"/>
</dbReference>
<dbReference type="InterPro" id="IPR036069">
    <property type="entry name" value="DUF34/NIF3_sf"/>
</dbReference>
<dbReference type="Gene3D" id="3.30.70.120">
    <property type="match status" value="1"/>
</dbReference>
<dbReference type="VEuPathDB" id="TrichDB:TRFO_23071"/>
<dbReference type="SUPFAM" id="SSF102705">
    <property type="entry name" value="NIF3 (NGG1p interacting factor 3)-like"/>
    <property type="match status" value="1"/>
</dbReference>